<dbReference type="Proteomes" id="UP000230069">
    <property type="component" value="Unassembled WGS sequence"/>
</dbReference>
<dbReference type="InParanoid" id="A0A2G5F371"/>
<reference evidence="1 2" key="1">
    <citation type="submission" date="2017-09" db="EMBL/GenBank/DDBJ databases">
        <title>WGS assembly of Aquilegia coerulea Goldsmith.</title>
        <authorList>
            <person name="Hodges S."/>
            <person name="Kramer E."/>
            <person name="Nordborg M."/>
            <person name="Tomkins J."/>
            <person name="Borevitz J."/>
            <person name="Derieg N."/>
            <person name="Yan J."/>
            <person name="Mihaltcheva S."/>
            <person name="Hayes R.D."/>
            <person name="Rokhsar D."/>
        </authorList>
    </citation>
    <scope>NUCLEOTIDE SEQUENCE [LARGE SCALE GENOMIC DNA]</scope>
    <source>
        <strain evidence="2">cv. Goldsmith</strain>
    </source>
</reference>
<gene>
    <name evidence="1" type="ORF">AQUCO_00200459v1</name>
</gene>
<evidence type="ECO:0000313" key="1">
    <source>
        <dbReference type="EMBL" id="PIA62453.1"/>
    </source>
</evidence>
<organism evidence="1 2">
    <name type="scientific">Aquilegia coerulea</name>
    <name type="common">Rocky mountain columbine</name>
    <dbReference type="NCBI Taxonomy" id="218851"/>
    <lineage>
        <taxon>Eukaryota</taxon>
        <taxon>Viridiplantae</taxon>
        <taxon>Streptophyta</taxon>
        <taxon>Embryophyta</taxon>
        <taxon>Tracheophyta</taxon>
        <taxon>Spermatophyta</taxon>
        <taxon>Magnoliopsida</taxon>
        <taxon>Ranunculales</taxon>
        <taxon>Ranunculaceae</taxon>
        <taxon>Thalictroideae</taxon>
        <taxon>Aquilegia</taxon>
    </lineage>
</organism>
<sequence>METETPTTAACQRTLMSFELEEATLKAWLKLSKLYTNPKLLEAHSHNLFTVLHSQRRCSKVSSFSRQTWHFEAN</sequence>
<keyword evidence="2" id="KW-1185">Reference proteome</keyword>
<proteinExistence type="predicted"/>
<dbReference type="AlphaFoldDB" id="A0A2G5F371"/>
<protein>
    <submittedName>
        <fullName evidence="1">Uncharacterized protein</fullName>
    </submittedName>
</protein>
<evidence type="ECO:0000313" key="2">
    <source>
        <dbReference type="Proteomes" id="UP000230069"/>
    </source>
</evidence>
<dbReference type="EMBL" id="KZ305019">
    <property type="protein sequence ID" value="PIA62453.1"/>
    <property type="molecule type" value="Genomic_DNA"/>
</dbReference>
<accession>A0A2G5F371</accession>
<name>A0A2G5F371_AQUCA</name>